<protein>
    <submittedName>
        <fullName evidence="1">Uncharacterized protein</fullName>
    </submittedName>
</protein>
<keyword evidence="2" id="KW-1185">Reference proteome</keyword>
<dbReference type="AlphaFoldDB" id="A0A1V9XS93"/>
<dbReference type="Proteomes" id="UP000192247">
    <property type="component" value="Unassembled WGS sequence"/>
</dbReference>
<gene>
    <name evidence="1" type="ORF">BIW11_03095</name>
</gene>
<name>A0A1V9XS93_9ACAR</name>
<dbReference type="EMBL" id="MNPL01004926">
    <property type="protein sequence ID" value="OQR76345.1"/>
    <property type="molecule type" value="Genomic_DNA"/>
</dbReference>
<dbReference type="InParanoid" id="A0A1V9XS93"/>
<evidence type="ECO:0000313" key="2">
    <source>
        <dbReference type="Proteomes" id="UP000192247"/>
    </source>
</evidence>
<reference evidence="1 2" key="1">
    <citation type="journal article" date="2017" name="Gigascience">
        <title>Draft genome of the honey bee ectoparasitic mite, Tropilaelaps mercedesae, is shaped by the parasitic life history.</title>
        <authorList>
            <person name="Dong X."/>
            <person name="Armstrong S.D."/>
            <person name="Xia D."/>
            <person name="Makepeace B.L."/>
            <person name="Darby A.C."/>
            <person name="Kadowaki T."/>
        </authorList>
    </citation>
    <scope>NUCLEOTIDE SEQUENCE [LARGE SCALE GENOMIC DNA]</scope>
    <source>
        <strain evidence="1">Wuxi-XJTLU</strain>
    </source>
</reference>
<organism evidence="1 2">
    <name type="scientific">Tropilaelaps mercedesae</name>
    <dbReference type="NCBI Taxonomy" id="418985"/>
    <lineage>
        <taxon>Eukaryota</taxon>
        <taxon>Metazoa</taxon>
        <taxon>Ecdysozoa</taxon>
        <taxon>Arthropoda</taxon>
        <taxon>Chelicerata</taxon>
        <taxon>Arachnida</taxon>
        <taxon>Acari</taxon>
        <taxon>Parasitiformes</taxon>
        <taxon>Mesostigmata</taxon>
        <taxon>Gamasina</taxon>
        <taxon>Dermanyssoidea</taxon>
        <taxon>Laelapidae</taxon>
        <taxon>Tropilaelaps</taxon>
    </lineage>
</organism>
<comment type="caution">
    <text evidence="1">The sequence shown here is derived from an EMBL/GenBank/DDBJ whole genome shotgun (WGS) entry which is preliminary data.</text>
</comment>
<evidence type="ECO:0000313" key="1">
    <source>
        <dbReference type="EMBL" id="OQR76345.1"/>
    </source>
</evidence>
<accession>A0A1V9XS93</accession>
<proteinExistence type="predicted"/>
<sequence>MDGCIRHDEQCTTRNFGSTATAYRKFKDKTQNGQEG</sequence>